<evidence type="ECO:0000313" key="2">
    <source>
        <dbReference type="EMBL" id="KAJ1255624.1"/>
    </source>
</evidence>
<dbReference type="AlphaFoldDB" id="A0A9W8CDS8"/>
<name>A0A9W8CDS8_9POAL</name>
<dbReference type="Pfam" id="PF05699">
    <property type="entry name" value="Dimer_Tnp_hAT"/>
    <property type="match status" value="1"/>
</dbReference>
<proteinExistence type="predicted"/>
<reference evidence="2 3" key="1">
    <citation type="submission" date="2022-10" db="EMBL/GenBank/DDBJ databases">
        <title>WGS assembly of Paspalum vaginatum 540-79.</title>
        <authorList>
            <person name="Sun G."/>
            <person name="Wase N."/>
            <person name="Shu S."/>
            <person name="Jenkins J."/>
            <person name="Zhou B."/>
            <person name="Torres-Rodriguez J."/>
            <person name="Chen C."/>
            <person name="Sandor L."/>
            <person name="Plott C."/>
            <person name="Yoshinga Y."/>
            <person name="Daum C."/>
            <person name="Qi P."/>
            <person name="Barry K."/>
            <person name="Lipzen A."/>
            <person name="Berry L."/>
            <person name="Pedersen C."/>
            <person name="Gottilla T."/>
            <person name="Foltz A."/>
            <person name="Yu H."/>
            <person name="O'Malley R."/>
            <person name="Zhang C."/>
            <person name="Devos K."/>
            <person name="Sigmon B."/>
            <person name="Yu B."/>
            <person name="Obata T."/>
            <person name="Schmutz J."/>
            <person name="Schnable J."/>
        </authorList>
    </citation>
    <scope>NUCLEOTIDE SEQUENCE [LARGE SCALE GENOMIC DNA]</scope>
    <source>
        <strain evidence="3">cv. 540-79</strain>
    </source>
</reference>
<sequence>MHLISGVKDSLQDTRDNGWEPLLKRVKTFCAKNEIEVPDMDKEINARGTFARRRQNVTNMHFYHVEIFFSAVDAILSEMNHRFGEVSSELLVCMACFNLRNLFSNFDVDKLIKLAEFYAEDFNIDEITLLPSQLKDFLKRVRRSEEFLGCTELPRCSEIIVKAGMHRSYLLVYRLIELILILPVATASVETVFSAMSIIKTDLHNKMGDEWLNDSMICYTEKGIFRSISNERIIKRFEDMGNCRMLVPGKKVVV</sequence>
<dbReference type="GO" id="GO:0046983">
    <property type="term" value="F:protein dimerization activity"/>
    <property type="evidence" value="ECO:0007669"/>
    <property type="project" value="InterPro"/>
</dbReference>
<comment type="caution">
    <text evidence="2">The sequence shown here is derived from an EMBL/GenBank/DDBJ whole genome shotgun (WGS) entry which is preliminary data.</text>
</comment>
<dbReference type="OrthoDB" id="607406at2759"/>
<keyword evidence="3" id="KW-1185">Reference proteome</keyword>
<feature type="domain" description="HAT C-terminal dimerisation" evidence="1">
    <location>
        <begin position="166"/>
        <end position="222"/>
    </location>
</feature>
<dbReference type="PANTHER" id="PTHR11697:SF230">
    <property type="entry name" value="ZINC FINGER, MYM DOMAIN CONTAINING 1"/>
    <property type="match status" value="1"/>
</dbReference>
<gene>
    <name evidence="2" type="ORF">BS78_K180200</name>
</gene>
<accession>A0A9W8CDS8</accession>
<protein>
    <recommendedName>
        <fullName evidence="1">HAT C-terminal dimerisation domain-containing protein</fullName>
    </recommendedName>
</protein>
<evidence type="ECO:0000259" key="1">
    <source>
        <dbReference type="Pfam" id="PF05699"/>
    </source>
</evidence>
<evidence type="ECO:0000313" key="3">
    <source>
        <dbReference type="Proteomes" id="UP001164776"/>
    </source>
</evidence>
<dbReference type="InterPro" id="IPR055298">
    <property type="entry name" value="AtLOH3-like"/>
</dbReference>
<dbReference type="InterPro" id="IPR008906">
    <property type="entry name" value="HATC_C_dom"/>
</dbReference>
<organism evidence="2 3">
    <name type="scientific">Paspalum vaginatum</name>
    <name type="common">seashore paspalum</name>
    <dbReference type="NCBI Taxonomy" id="158149"/>
    <lineage>
        <taxon>Eukaryota</taxon>
        <taxon>Viridiplantae</taxon>
        <taxon>Streptophyta</taxon>
        <taxon>Embryophyta</taxon>
        <taxon>Tracheophyta</taxon>
        <taxon>Spermatophyta</taxon>
        <taxon>Magnoliopsida</taxon>
        <taxon>Liliopsida</taxon>
        <taxon>Poales</taxon>
        <taxon>Poaceae</taxon>
        <taxon>PACMAD clade</taxon>
        <taxon>Panicoideae</taxon>
        <taxon>Andropogonodae</taxon>
        <taxon>Paspaleae</taxon>
        <taxon>Paspalinae</taxon>
        <taxon>Paspalum</taxon>
    </lineage>
</organism>
<dbReference type="Proteomes" id="UP001164776">
    <property type="component" value="Unassembled WGS sequence"/>
</dbReference>
<dbReference type="EMBL" id="MU629664">
    <property type="protein sequence ID" value="KAJ1255624.1"/>
    <property type="molecule type" value="Genomic_DNA"/>
</dbReference>
<dbReference type="PANTHER" id="PTHR11697">
    <property type="entry name" value="GENERAL TRANSCRIPTION FACTOR 2-RELATED ZINC FINGER PROTEIN"/>
    <property type="match status" value="1"/>
</dbReference>